<evidence type="ECO:0000256" key="8">
    <source>
        <dbReference type="ARBA" id="ARBA00048744"/>
    </source>
</evidence>
<gene>
    <name evidence="11" type="primary">SRR7976301_1_3</name>
</gene>
<dbReference type="SUPFAM" id="SSF56672">
    <property type="entry name" value="DNA/RNA polymerases"/>
    <property type="match status" value="1"/>
</dbReference>
<comment type="catalytic activity">
    <reaction evidence="8">
        <text>RNA(n) + a ribonucleoside 5'-triphosphate = RNA(n+1) + diphosphate</text>
        <dbReference type="Rhea" id="RHEA:21248"/>
        <dbReference type="Rhea" id="RHEA-COMP:14527"/>
        <dbReference type="Rhea" id="RHEA-COMP:17342"/>
        <dbReference type="ChEBI" id="CHEBI:33019"/>
        <dbReference type="ChEBI" id="CHEBI:61557"/>
        <dbReference type="ChEBI" id="CHEBI:140395"/>
        <dbReference type="EC" id="2.7.7.48"/>
    </reaction>
</comment>
<dbReference type="KEGG" id="vg:80397091"/>
<accession>A0A8S5L0X0</accession>
<dbReference type="GO" id="GO:0000166">
    <property type="term" value="F:nucleotide binding"/>
    <property type="evidence" value="ECO:0007669"/>
    <property type="project" value="UniProtKB-KW"/>
</dbReference>
<keyword evidence="9" id="KW-0460">Magnesium</keyword>
<evidence type="ECO:0000256" key="2">
    <source>
        <dbReference type="ARBA" id="ARBA00022484"/>
    </source>
</evidence>
<keyword evidence="6" id="KW-0693">Viral RNA replication</keyword>
<organism evidence="11 12">
    <name type="scientific">ssRNA phage SRR7976301_1</name>
    <dbReference type="NCBI Taxonomy" id="2786659"/>
    <lineage>
        <taxon>Viruses</taxon>
        <taxon>Riboviria</taxon>
        <taxon>Orthornavirae</taxon>
        <taxon>Lenarviricota</taxon>
        <taxon>Leviviricetes</taxon>
        <taxon>Norzivirales</taxon>
        <taxon>Atkinsviridae</taxon>
        <taxon>Mitdiwavirus</taxon>
        <taxon>Mitdiwavirus caenicola</taxon>
        <taxon>Nehujevirus caenicola</taxon>
    </lineage>
</organism>
<keyword evidence="2 11" id="KW-0696">RNA-directed RNA polymerase</keyword>
<feature type="binding site" evidence="9">
    <location>
        <position position="244"/>
    </location>
    <ligand>
        <name>Mg(2+)</name>
        <dbReference type="ChEBI" id="CHEBI:18420"/>
        <label>2</label>
    </ligand>
</feature>
<dbReference type="GO" id="GO:0046872">
    <property type="term" value="F:metal ion binding"/>
    <property type="evidence" value="ECO:0007669"/>
    <property type="project" value="UniProtKB-KW"/>
</dbReference>
<evidence type="ECO:0000313" key="11">
    <source>
        <dbReference type="EMBL" id="DAD51123.1"/>
    </source>
</evidence>
<evidence type="ECO:0000256" key="9">
    <source>
        <dbReference type="PIRSR" id="PIRSR605093-1"/>
    </source>
</evidence>
<sequence length="535" mass="60113">MEIKPDVLTNLIDIDLPTVNPFLTSDMTPAEARIMALRQSLFKKWLPNDTSTLDRIAVDSFVAANLRCASWETPDGSLYVDDILSQAIYMLNTDMYEDYLTPFVSIARGINRGRHGPGSSNGTKANTHYHKLFHGDMTYKSESLYQTYRAQISSTWTEAELFRRSVCKSTVCRSSKVMTVPKNDRTSRTICVEPSLNMFVQLGLGSCIEDVLRRSHNIDLSTQPDINRAMAREGSMNAKFCTIDLKQASDLIPRKFVEWLLPPEVYRALETARSEYFTLPDGTEHRFEMFASMGNGFTFPLQTLIFATLVRATYTCLGIKPIKTGIHRNYAVFGDDIVCLSDTYHIVCQVLRRAGAIVNEDKSFAVGSFRESCGSDFFNGHNIRGIYLKESKNESHIYSAFNRLSRWSASNAIGINNSLRYIKGLAVFRPIPYDGADDEGFKIPSHLLTCRRKDPNGSIFYNALRRKPRVIEVAALTNPAGLYLSAIAGYVGTGGITVRSDRTSFQVVKCKTPRWDFIPDAGLTIQDYSHVSEVI</sequence>
<dbReference type="EMBL" id="BK013726">
    <property type="protein sequence ID" value="DAD51123.1"/>
    <property type="molecule type" value="Genomic_RNA"/>
</dbReference>
<evidence type="ECO:0000256" key="7">
    <source>
        <dbReference type="ARBA" id="ARBA00030248"/>
    </source>
</evidence>
<keyword evidence="5" id="KW-0547">Nucleotide-binding</keyword>
<dbReference type="InterPro" id="IPR007096">
    <property type="entry name" value="RNA-dir_Rpol_cat_phage"/>
</dbReference>
<dbReference type="Pfam" id="PF03431">
    <property type="entry name" value="RNA_replicase_B"/>
    <property type="match status" value="1"/>
</dbReference>
<evidence type="ECO:0000256" key="3">
    <source>
        <dbReference type="ARBA" id="ARBA00022679"/>
    </source>
</evidence>
<dbReference type="GeneID" id="80397091"/>
<reference evidence="11" key="1">
    <citation type="submission" date="2020-09" db="EMBL/GenBank/DDBJ databases">
        <title>Leviviricetes taxonomy.</title>
        <authorList>
            <person name="Stockdale S.R."/>
            <person name="Callanan J."/>
            <person name="Adriaenssens E.M."/>
            <person name="Kuhn J.H."/>
            <person name="Rumnieks J."/>
            <person name="Shkoporov A."/>
            <person name="Draper L.A."/>
            <person name="Ross P."/>
            <person name="Hill C."/>
        </authorList>
    </citation>
    <scope>NUCLEOTIDE SEQUENCE</scope>
</reference>
<evidence type="ECO:0000256" key="4">
    <source>
        <dbReference type="ARBA" id="ARBA00022695"/>
    </source>
</evidence>
<dbReference type="GO" id="GO:0003968">
    <property type="term" value="F:RNA-directed RNA polymerase activity"/>
    <property type="evidence" value="ECO:0007669"/>
    <property type="project" value="UniProtKB-KW"/>
</dbReference>
<name>A0A8S5L0X0_9VIRU</name>
<evidence type="ECO:0000259" key="10">
    <source>
        <dbReference type="PROSITE" id="PS50522"/>
    </source>
</evidence>
<comment type="cofactor">
    <cofactor evidence="9">
        <name>Mg(2+)</name>
        <dbReference type="ChEBI" id="CHEBI:18420"/>
    </cofactor>
    <text evidence="9">Binds 2 Mg(2+) per subunit.</text>
</comment>
<dbReference type="PROSITE" id="PS50522">
    <property type="entry name" value="RDRP_PHAGE"/>
    <property type="match status" value="1"/>
</dbReference>
<evidence type="ECO:0000313" key="12">
    <source>
        <dbReference type="Proteomes" id="UP000679401"/>
    </source>
</evidence>
<feature type="domain" description="RdRp catalytic" evidence="10">
    <location>
        <begin position="229"/>
        <end position="367"/>
    </location>
</feature>
<keyword evidence="4" id="KW-0548">Nucleotidyltransferase</keyword>
<feature type="binding site" evidence="9">
    <location>
        <position position="335"/>
    </location>
    <ligand>
        <name>Mg(2+)</name>
        <dbReference type="ChEBI" id="CHEBI:18420"/>
        <label>2</label>
    </ligand>
</feature>
<dbReference type="InterPro" id="IPR005093">
    <property type="entry name" value="RNArep_beta"/>
</dbReference>
<dbReference type="InterPro" id="IPR043502">
    <property type="entry name" value="DNA/RNA_pol_sf"/>
</dbReference>
<evidence type="ECO:0000256" key="6">
    <source>
        <dbReference type="ARBA" id="ARBA00022953"/>
    </source>
</evidence>
<dbReference type="Proteomes" id="UP000679401">
    <property type="component" value="Segment"/>
</dbReference>
<keyword evidence="9" id="KW-0479">Metal-binding</keyword>
<keyword evidence="3" id="KW-0808">Transferase</keyword>
<protein>
    <recommendedName>
        <fullName evidence="1">RNA-directed RNA polymerase</fullName>
        <ecNumber evidence="1">2.7.7.48</ecNumber>
    </recommendedName>
    <alternativeName>
        <fullName evidence="7">RNA replicase beta chain</fullName>
    </alternativeName>
</protein>
<dbReference type="GO" id="GO:0039694">
    <property type="term" value="P:viral RNA genome replication"/>
    <property type="evidence" value="ECO:0007669"/>
    <property type="project" value="InterPro"/>
</dbReference>
<evidence type="ECO:0000256" key="5">
    <source>
        <dbReference type="ARBA" id="ARBA00022741"/>
    </source>
</evidence>
<dbReference type="RefSeq" id="YP_010768876.1">
    <property type="nucleotide sequence ID" value="NC_073815.1"/>
</dbReference>
<evidence type="ECO:0000256" key="1">
    <source>
        <dbReference type="ARBA" id="ARBA00012494"/>
    </source>
</evidence>
<feature type="binding site" evidence="9">
    <location>
        <position position="336"/>
    </location>
    <ligand>
        <name>Mg(2+)</name>
        <dbReference type="ChEBI" id="CHEBI:18420"/>
        <label>2</label>
    </ligand>
</feature>
<proteinExistence type="predicted"/>
<dbReference type="EC" id="2.7.7.48" evidence="1"/>
<keyword evidence="12" id="KW-1185">Reference proteome</keyword>